<gene>
    <name evidence="2" type="ORF">BN2614_LOCUS5</name>
</gene>
<dbReference type="EMBL" id="CYRY02034823">
    <property type="protein sequence ID" value="VCX11624.1"/>
    <property type="molecule type" value="Genomic_DNA"/>
</dbReference>
<dbReference type="AlphaFoldDB" id="A0A9X9M0L9"/>
<proteinExistence type="predicted"/>
<comment type="caution">
    <text evidence="2">The sequence shown here is derived from an EMBL/GenBank/DDBJ whole genome shotgun (WGS) entry which is preliminary data.</text>
</comment>
<evidence type="ECO:0000256" key="1">
    <source>
        <dbReference type="SAM" id="MobiDB-lite"/>
    </source>
</evidence>
<evidence type="ECO:0000313" key="2">
    <source>
        <dbReference type="EMBL" id="VCX11624.1"/>
    </source>
</evidence>
<evidence type="ECO:0000313" key="3">
    <source>
        <dbReference type="Proteomes" id="UP000269945"/>
    </source>
</evidence>
<accession>A0A9X9M0L9</accession>
<feature type="region of interest" description="Disordered" evidence="1">
    <location>
        <begin position="1"/>
        <end position="26"/>
    </location>
</feature>
<organism evidence="2 3">
    <name type="scientific">Gulo gulo</name>
    <name type="common">Wolverine</name>
    <name type="synonym">Gluton</name>
    <dbReference type="NCBI Taxonomy" id="48420"/>
    <lineage>
        <taxon>Eukaryota</taxon>
        <taxon>Metazoa</taxon>
        <taxon>Chordata</taxon>
        <taxon>Craniata</taxon>
        <taxon>Vertebrata</taxon>
        <taxon>Euteleostomi</taxon>
        <taxon>Mammalia</taxon>
        <taxon>Eutheria</taxon>
        <taxon>Laurasiatheria</taxon>
        <taxon>Carnivora</taxon>
        <taxon>Caniformia</taxon>
        <taxon>Musteloidea</taxon>
        <taxon>Mustelidae</taxon>
        <taxon>Guloninae</taxon>
        <taxon>Gulo</taxon>
    </lineage>
</organism>
<keyword evidence="3" id="KW-1185">Reference proteome</keyword>
<sequence length="85" mass="8988">MPRELRRQGAGHQKHHHGTRAKGAAFRKDLNSRKIYLTSSAPNPGGLCRLGQSRGQLTSSLLIAHPVGSSYPSALLLVSGSGNAC</sequence>
<protein>
    <submittedName>
        <fullName evidence="2">Uncharacterized protein</fullName>
    </submittedName>
</protein>
<name>A0A9X9M0L9_GULGU</name>
<reference evidence="2 3" key="1">
    <citation type="submission" date="2018-10" db="EMBL/GenBank/DDBJ databases">
        <authorList>
            <person name="Ekblom R."/>
            <person name="Jareborg N."/>
        </authorList>
    </citation>
    <scope>NUCLEOTIDE SEQUENCE [LARGE SCALE GENOMIC DNA]</scope>
    <source>
        <tissue evidence="2">Muscle</tissue>
    </source>
</reference>
<feature type="non-terminal residue" evidence="2">
    <location>
        <position position="85"/>
    </location>
</feature>
<dbReference type="Proteomes" id="UP000269945">
    <property type="component" value="Unassembled WGS sequence"/>
</dbReference>